<keyword evidence="3" id="KW-1185">Reference proteome</keyword>
<dbReference type="Pfam" id="PF16860">
    <property type="entry name" value="CX9C"/>
    <property type="match status" value="1"/>
</dbReference>
<proteinExistence type="predicted"/>
<evidence type="ECO:0000313" key="2">
    <source>
        <dbReference type="EMBL" id="PWN18783.1"/>
    </source>
</evidence>
<dbReference type="PANTHER" id="PTHR47106">
    <property type="entry name" value="COILED-COIL-HELIX-COILED-COIL-HELIX DOMAIN-CONTAINING PROTEIN 5"/>
    <property type="match status" value="1"/>
</dbReference>
<accession>A0A316U343</accession>
<dbReference type="Gene3D" id="1.10.287.2900">
    <property type="match status" value="2"/>
</dbReference>
<organism evidence="2 3">
    <name type="scientific">Pseudomicrostroma glucosiphilum</name>
    <dbReference type="NCBI Taxonomy" id="1684307"/>
    <lineage>
        <taxon>Eukaryota</taxon>
        <taxon>Fungi</taxon>
        <taxon>Dikarya</taxon>
        <taxon>Basidiomycota</taxon>
        <taxon>Ustilaginomycotina</taxon>
        <taxon>Exobasidiomycetes</taxon>
        <taxon>Microstromatales</taxon>
        <taxon>Microstromatales incertae sedis</taxon>
        <taxon>Pseudomicrostroma</taxon>
    </lineage>
</organism>
<dbReference type="EMBL" id="KZ819334">
    <property type="protein sequence ID" value="PWN18783.1"/>
    <property type="molecule type" value="Genomic_DNA"/>
</dbReference>
<dbReference type="GeneID" id="37014898"/>
<feature type="domain" description="IMS import disulfide relay-system CHCH-CHCH-like Cx9C" evidence="1">
    <location>
        <begin position="5"/>
        <end position="46"/>
    </location>
</feature>
<evidence type="ECO:0000313" key="3">
    <source>
        <dbReference type="Proteomes" id="UP000245942"/>
    </source>
</evidence>
<name>A0A316U343_9BASI</name>
<dbReference type="PANTHER" id="PTHR47106:SF1">
    <property type="entry name" value="COILED-COIL-HELIX-COILED-COIL-HELIX DOMAIN-CONTAINING PROTEIN 5"/>
    <property type="match status" value="1"/>
</dbReference>
<dbReference type="AlphaFoldDB" id="A0A316U343"/>
<dbReference type="GO" id="GO:0005758">
    <property type="term" value="C:mitochondrial intermembrane space"/>
    <property type="evidence" value="ECO:0007669"/>
    <property type="project" value="TreeGrafter"/>
</dbReference>
<evidence type="ECO:0000259" key="1">
    <source>
        <dbReference type="Pfam" id="PF16860"/>
    </source>
</evidence>
<sequence length="124" mass="13293">MEDSMEKVAKSCGRELHAFQNCILSNPSNPSLCEPQKASLSACASSAIPLLSAIKSQCAPQINAFDSCLKSNASEEVSDEVMEKKCGGALTELWRCTEVVKRREGLKAGEAVPVGSPEGRQVHR</sequence>
<dbReference type="RefSeq" id="XP_025345943.1">
    <property type="nucleotide sequence ID" value="XM_025493164.1"/>
</dbReference>
<protein>
    <recommendedName>
        <fullName evidence="1">IMS import disulfide relay-system CHCH-CHCH-like Cx9C domain-containing protein</fullName>
    </recommendedName>
</protein>
<dbReference type="InterPro" id="IPR031731">
    <property type="entry name" value="CX9C"/>
</dbReference>
<dbReference type="GO" id="GO:0045333">
    <property type="term" value="P:cellular respiration"/>
    <property type="evidence" value="ECO:0007669"/>
    <property type="project" value="TreeGrafter"/>
</dbReference>
<gene>
    <name evidence="2" type="ORF">BCV69DRAFT_284767</name>
</gene>
<dbReference type="OrthoDB" id="2581252at2759"/>
<reference evidence="2 3" key="1">
    <citation type="journal article" date="2018" name="Mol. Biol. Evol.">
        <title>Broad Genomic Sampling Reveals a Smut Pathogenic Ancestry of the Fungal Clade Ustilaginomycotina.</title>
        <authorList>
            <person name="Kijpornyongpan T."/>
            <person name="Mondo S.J."/>
            <person name="Barry K."/>
            <person name="Sandor L."/>
            <person name="Lee J."/>
            <person name="Lipzen A."/>
            <person name="Pangilinan J."/>
            <person name="LaButti K."/>
            <person name="Hainaut M."/>
            <person name="Henrissat B."/>
            <person name="Grigoriev I.V."/>
            <person name="Spatafora J.W."/>
            <person name="Aime M.C."/>
        </authorList>
    </citation>
    <scope>NUCLEOTIDE SEQUENCE [LARGE SCALE GENOMIC DNA]</scope>
    <source>
        <strain evidence="2 3">MCA 4718</strain>
    </source>
</reference>
<dbReference type="Proteomes" id="UP000245942">
    <property type="component" value="Unassembled WGS sequence"/>
</dbReference>
<dbReference type="InterPro" id="IPR052848">
    <property type="entry name" value="CHCH_domain-containing_protein"/>
</dbReference>